<organism evidence="1 2">
    <name type="scientific">Hafnia alvei ATCC 51873</name>
    <dbReference type="NCBI Taxonomy" id="1002364"/>
    <lineage>
        <taxon>Bacteria</taxon>
        <taxon>Pseudomonadati</taxon>
        <taxon>Pseudomonadota</taxon>
        <taxon>Gammaproteobacteria</taxon>
        <taxon>Enterobacterales</taxon>
        <taxon>Hafniaceae</taxon>
        <taxon>Hafnia</taxon>
    </lineage>
</organism>
<dbReference type="HOGENOM" id="CLU_148568_5_2_6"/>
<accession>G9YD99</accession>
<name>G9YD99_HAFAL</name>
<protein>
    <submittedName>
        <fullName evidence="1">Uncharacterized protein</fullName>
    </submittedName>
</protein>
<proteinExistence type="predicted"/>
<sequence>MGVPVALKGHQHVCPLPKHVGGPIKEGDPGLTVNGIPVALVGHKCECKTGGPDIIAVGNPLLTVNGIPVAVMGSQTIHGGVVIQGDPGLIIG</sequence>
<reference evidence="1 2" key="1">
    <citation type="submission" date="2011-08" db="EMBL/GenBank/DDBJ databases">
        <authorList>
            <person name="Weinstock G."/>
            <person name="Sodergren E."/>
            <person name="Clifton S."/>
            <person name="Fulton L."/>
            <person name="Fulton B."/>
            <person name="Courtney L."/>
            <person name="Fronick C."/>
            <person name="Harrison M."/>
            <person name="Strong C."/>
            <person name="Farmer C."/>
            <person name="Delahaunty K."/>
            <person name="Markovic C."/>
            <person name="Hall O."/>
            <person name="Minx P."/>
            <person name="Tomlinson C."/>
            <person name="Mitreva M."/>
            <person name="Hou S."/>
            <person name="Chen J."/>
            <person name="Wollam A."/>
            <person name="Pepin K.H."/>
            <person name="Johnson M."/>
            <person name="Bhonagiri V."/>
            <person name="Zhang X."/>
            <person name="Suruliraj S."/>
            <person name="Warren W."/>
            <person name="Chinwalla A."/>
            <person name="Mardis E.R."/>
            <person name="Wilson R.K."/>
        </authorList>
    </citation>
    <scope>NUCLEOTIDE SEQUENCE [LARGE SCALE GENOMIC DNA]</scope>
    <source>
        <strain evidence="1 2">ATCC 51873</strain>
    </source>
</reference>
<dbReference type="EMBL" id="AGCI01000110">
    <property type="protein sequence ID" value="EHM37953.1"/>
    <property type="molecule type" value="Genomic_DNA"/>
</dbReference>
<dbReference type="AlphaFoldDB" id="G9YD99"/>
<gene>
    <name evidence="1" type="ORF">HMPREF0454_04584</name>
</gene>
<dbReference type="PATRIC" id="fig|1002364.3.peg.4117"/>
<evidence type="ECO:0000313" key="1">
    <source>
        <dbReference type="EMBL" id="EHM37953.1"/>
    </source>
</evidence>
<comment type="caution">
    <text evidence="1">The sequence shown here is derived from an EMBL/GenBank/DDBJ whole genome shotgun (WGS) entry which is preliminary data.</text>
</comment>
<dbReference type="InterPro" id="IPR008727">
    <property type="entry name" value="PAAR_motif"/>
</dbReference>
<evidence type="ECO:0000313" key="2">
    <source>
        <dbReference type="Proteomes" id="UP000005959"/>
    </source>
</evidence>
<dbReference type="RefSeq" id="WP_004096697.1">
    <property type="nucleotide sequence ID" value="NZ_JH417555.1"/>
</dbReference>
<dbReference type="Pfam" id="PF05488">
    <property type="entry name" value="PAAR_motif"/>
    <property type="match status" value="1"/>
</dbReference>
<dbReference type="Proteomes" id="UP000005959">
    <property type="component" value="Unassembled WGS sequence"/>
</dbReference>
<dbReference type="Gene3D" id="2.60.200.60">
    <property type="match status" value="2"/>
</dbReference>